<comment type="caution">
    <text evidence="2">The sequence shown here is derived from an EMBL/GenBank/DDBJ whole genome shotgun (WGS) entry which is preliminary data.</text>
</comment>
<feature type="region of interest" description="Disordered" evidence="1">
    <location>
        <begin position="1"/>
        <end position="33"/>
    </location>
</feature>
<reference evidence="2" key="1">
    <citation type="submission" date="2023-03" db="EMBL/GenBank/DDBJ databases">
        <title>Massive genome expansion in bonnet fungi (Mycena s.s.) driven by repeated elements and novel gene families across ecological guilds.</title>
        <authorList>
            <consortium name="Lawrence Berkeley National Laboratory"/>
            <person name="Harder C.B."/>
            <person name="Miyauchi S."/>
            <person name="Viragh M."/>
            <person name="Kuo A."/>
            <person name="Thoen E."/>
            <person name="Andreopoulos B."/>
            <person name="Lu D."/>
            <person name="Skrede I."/>
            <person name="Drula E."/>
            <person name="Henrissat B."/>
            <person name="Morin E."/>
            <person name="Kohler A."/>
            <person name="Barry K."/>
            <person name="LaButti K."/>
            <person name="Morin E."/>
            <person name="Salamov A."/>
            <person name="Lipzen A."/>
            <person name="Mereny Z."/>
            <person name="Hegedus B."/>
            <person name="Baldrian P."/>
            <person name="Stursova M."/>
            <person name="Weitz H."/>
            <person name="Taylor A."/>
            <person name="Grigoriev I.V."/>
            <person name="Nagy L.G."/>
            <person name="Martin F."/>
            <person name="Kauserud H."/>
        </authorList>
    </citation>
    <scope>NUCLEOTIDE SEQUENCE</scope>
    <source>
        <strain evidence="2">CBHHK067</strain>
    </source>
</reference>
<feature type="compositionally biased region" description="Low complexity" evidence="1">
    <location>
        <begin position="18"/>
        <end position="33"/>
    </location>
</feature>
<dbReference type="Proteomes" id="UP001221757">
    <property type="component" value="Unassembled WGS sequence"/>
</dbReference>
<evidence type="ECO:0000313" key="2">
    <source>
        <dbReference type="EMBL" id="KAJ7696995.1"/>
    </source>
</evidence>
<dbReference type="EMBL" id="JARKIE010000032">
    <property type="protein sequence ID" value="KAJ7696995.1"/>
    <property type="molecule type" value="Genomic_DNA"/>
</dbReference>
<evidence type="ECO:0000313" key="3">
    <source>
        <dbReference type="Proteomes" id="UP001221757"/>
    </source>
</evidence>
<sequence length="321" mass="34232">MASRSGELISREPAASDSTQSTRWGSSTTTSTKGSADHILSIMARCIDVVEAVFTVKGTFKEQMKEVKCRLSALLGWRPLSGYSIVQLSCTRIEVLTPRTLEAGPGRASRPTALPRVGTEAGPPQEDGVPEKASRMAQDAELRARTAEALLELATATMPQAVPFGTGLLPVQLLATASAAHPRPKPVKKTKASRTALPPQTAPDHDEISPSAIHQTPIQAQGSSSISIRLVPGRTAPDNDEMALSAIREAAVPAEIPQRTPIRLVKRRTALGDDDDEDPQPATAEQDPWKAPGEYDEPFAVGSLRGWCLLPIGLCEISAQI</sequence>
<proteinExistence type="predicted"/>
<keyword evidence="3" id="KW-1185">Reference proteome</keyword>
<evidence type="ECO:0000256" key="1">
    <source>
        <dbReference type="SAM" id="MobiDB-lite"/>
    </source>
</evidence>
<protein>
    <submittedName>
        <fullName evidence="2">Uncharacterized protein</fullName>
    </submittedName>
</protein>
<organism evidence="2 3">
    <name type="scientific">Mycena rosella</name>
    <name type="common">Pink bonnet</name>
    <name type="synonym">Agaricus rosellus</name>
    <dbReference type="NCBI Taxonomy" id="1033263"/>
    <lineage>
        <taxon>Eukaryota</taxon>
        <taxon>Fungi</taxon>
        <taxon>Dikarya</taxon>
        <taxon>Basidiomycota</taxon>
        <taxon>Agaricomycotina</taxon>
        <taxon>Agaricomycetes</taxon>
        <taxon>Agaricomycetidae</taxon>
        <taxon>Agaricales</taxon>
        <taxon>Marasmiineae</taxon>
        <taxon>Mycenaceae</taxon>
        <taxon>Mycena</taxon>
    </lineage>
</organism>
<accession>A0AAD7DQJ0</accession>
<feature type="region of interest" description="Disordered" evidence="1">
    <location>
        <begin position="179"/>
        <end position="209"/>
    </location>
</feature>
<feature type="compositionally biased region" description="Basic residues" evidence="1">
    <location>
        <begin position="182"/>
        <end position="192"/>
    </location>
</feature>
<feature type="region of interest" description="Disordered" evidence="1">
    <location>
        <begin position="102"/>
        <end position="131"/>
    </location>
</feature>
<dbReference type="AlphaFoldDB" id="A0AAD7DQJ0"/>
<name>A0AAD7DQJ0_MYCRO</name>
<gene>
    <name evidence="2" type="ORF">B0H17DRAFT_1197728</name>
</gene>
<feature type="region of interest" description="Disordered" evidence="1">
    <location>
        <begin position="270"/>
        <end position="293"/>
    </location>
</feature>